<organism evidence="1">
    <name type="scientific">freshwater metagenome</name>
    <dbReference type="NCBI Taxonomy" id="449393"/>
    <lineage>
        <taxon>unclassified sequences</taxon>
        <taxon>metagenomes</taxon>
        <taxon>ecological metagenomes</taxon>
    </lineage>
</organism>
<accession>A0A6J7CXN5</accession>
<name>A0A6J7CXN5_9ZZZZ</name>
<protein>
    <submittedName>
        <fullName evidence="1">Unannotated protein</fullName>
    </submittedName>
</protein>
<dbReference type="AlphaFoldDB" id="A0A6J7CXN5"/>
<dbReference type="EMBL" id="CAFBLN010000006">
    <property type="protein sequence ID" value="CAB4861585.1"/>
    <property type="molecule type" value="Genomic_DNA"/>
</dbReference>
<sequence length="129" mass="13562">MSGVVNCGMQQFRLALAALCAMSVLVLGAARSSATQSSFAAPESCTAQLLADGVNAAGSARVVDVTGFACGGLWSSLWADVNVGTETIGVTMVLKWRPDLNNWWPTDRAVTCVEGLLPETIYRQGCFSN</sequence>
<proteinExistence type="predicted"/>
<evidence type="ECO:0000313" key="1">
    <source>
        <dbReference type="EMBL" id="CAB4861585.1"/>
    </source>
</evidence>
<gene>
    <name evidence="1" type="ORF">UFOPK3381_00283</name>
</gene>
<reference evidence="1" key="1">
    <citation type="submission" date="2020-05" db="EMBL/GenBank/DDBJ databases">
        <authorList>
            <person name="Chiriac C."/>
            <person name="Salcher M."/>
            <person name="Ghai R."/>
            <person name="Kavagutti S V."/>
        </authorList>
    </citation>
    <scope>NUCLEOTIDE SEQUENCE</scope>
</reference>